<dbReference type="InterPro" id="IPR003439">
    <property type="entry name" value="ABC_transporter-like_ATP-bd"/>
</dbReference>
<dbReference type="InterPro" id="IPR003593">
    <property type="entry name" value="AAA+_ATPase"/>
</dbReference>
<evidence type="ECO:0000256" key="4">
    <source>
        <dbReference type="ARBA" id="ARBA00022840"/>
    </source>
</evidence>
<dbReference type="Proteomes" id="UP000554766">
    <property type="component" value="Unassembled WGS sequence"/>
</dbReference>
<dbReference type="PROSITE" id="PS00211">
    <property type="entry name" value="ABC_TRANSPORTER_1"/>
    <property type="match status" value="1"/>
</dbReference>
<dbReference type="FunFam" id="3.40.50.300:FF:000134">
    <property type="entry name" value="Iron-enterobactin ABC transporter ATP-binding protein"/>
    <property type="match status" value="1"/>
</dbReference>
<dbReference type="PROSITE" id="PS50893">
    <property type="entry name" value="ABC_TRANSPORTER_2"/>
    <property type="match status" value="1"/>
</dbReference>
<dbReference type="InterPro" id="IPR027417">
    <property type="entry name" value="P-loop_NTPase"/>
</dbReference>
<dbReference type="AlphaFoldDB" id="A0A7L4P939"/>
<comment type="caution">
    <text evidence="6">The sequence shown here is derived from an EMBL/GenBank/DDBJ whole genome shotgun (WGS) entry which is preliminary data.</text>
</comment>
<reference evidence="6 7" key="1">
    <citation type="journal article" date="2020" name="Nat. Commun.">
        <title>The structures of two archaeal type IV pili illuminate evolutionary relationships.</title>
        <authorList>
            <person name="Wang F."/>
            <person name="Baquero D.P."/>
            <person name="Su Z."/>
            <person name="Beltran L.C."/>
            <person name="Prangishvili D."/>
            <person name="Krupovic M."/>
            <person name="Egelman E.H."/>
        </authorList>
    </citation>
    <scope>NUCLEOTIDE SEQUENCE [LARGE SCALE GENOMIC DNA]</scope>
    <source>
        <strain evidence="6 7">2GA</strain>
    </source>
</reference>
<evidence type="ECO:0000256" key="1">
    <source>
        <dbReference type="ARBA" id="ARBA00005417"/>
    </source>
</evidence>
<evidence type="ECO:0000256" key="3">
    <source>
        <dbReference type="ARBA" id="ARBA00022741"/>
    </source>
</evidence>
<dbReference type="RefSeq" id="WP_011900756.1">
    <property type="nucleotide sequence ID" value="NZ_JAAVJF010000002.1"/>
</dbReference>
<dbReference type="Gene3D" id="3.40.50.300">
    <property type="entry name" value="P-loop containing nucleotide triphosphate hydrolases"/>
    <property type="match status" value="1"/>
</dbReference>
<comment type="similarity">
    <text evidence="1">Belongs to the ABC transporter superfamily.</text>
</comment>
<dbReference type="PANTHER" id="PTHR42734:SF6">
    <property type="entry name" value="MOLYBDATE IMPORT ATP-BINDING PROTEIN MOLC"/>
    <property type="match status" value="1"/>
</dbReference>
<keyword evidence="3" id="KW-0547">Nucleotide-binding</keyword>
<dbReference type="GeneID" id="5055030"/>
<dbReference type="SUPFAM" id="SSF52540">
    <property type="entry name" value="P-loop containing nucleoside triphosphate hydrolases"/>
    <property type="match status" value="1"/>
</dbReference>
<feature type="domain" description="ABC transporter" evidence="5">
    <location>
        <begin position="4"/>
        <end position="235"/>
    </location>
</feature>
<proteinExistence type="inferred from homology"/>
<accession>A0A7L4P939</accession>
<dbReference type="InterPro" id="IPR017871">
    <property type="entry name" value="ABC_transporter-like_CS"/>
</dbReference>
<organism evidence="6 7">
    <name type="scientific">Pyrobaculum arsenaticum</name>
    <dbReference type="NCBI Taxonomy" id="121277"/>
    <lineage>
        <taxon>Archaea</taxon>
        <taxon>Thermoproteota</taxon>
        <taxon>Thermoprotei</taxon>
        <taxon>Thermoproteales</taxon>
        <taxon>Thermoproteaceae</taxon>
        <taxon>Pyrobaculum</taxon>
    </lineage>
</organism>
<keyword evidence="7" id="KW-1185">Reference proteome</keyword>
<evidence type="ECO:0000256" key="2">
    <source>
        <dbReference type="ARBA" id="ARBA00022448"/>
    </source>
</evidence>
<gene>
    <name evidence="6" type="ORF">HC235_05605</name>
</gene>
<dbReference type="GO" id="GO:0005524">
    <property type="term" value="F:ATP binding"/>
    <property type="evidence" value="ECO:0007669"/>
    <property type="project" value="UniProtKB-KW"/>
</dbReference>
<dbReference type="SMART" id="SM00382">
    <property type="entry name" value="AAA"/>
    <property type="match status" value="1"/>
</dbReference>
<dbReference type="OMA" id="GQKQLAW"/>
<evidence type="ECO:0000313" key="7">
    <source>
        <dbReference type="Proteomes" id="UP000554766"/>
    </source>
</evidence>
<name>A0A7L4P939_9CREN</name>
<evidence type="ECO:0000259" key="5">
    <source>
        <dbReference type="PROSITE" id="PS50893"/>
    </source>
</evidence>
<dbReference type="GO" id="GO:0016887">
    <property type="term" value="F:ATP hydrolysis activity"/>
    <property type="evidence" value="ECO:0007669"/>
    <property type="project" value="InterPro"/>
</dbReference>
<dbReference type="Pfam" id="PF00005">
    <property type="entry name" value="ABC_tran"/>
    <property type="match status" value="1"/>
</dbReference>
<evidence type="ECO:0000313" key="6">
    <source>
        <dbReference type="EMBL" id="NYR15431.1"/>
    </source>
</evidence>
<keyword evidence="2" id="KW-0813">Transport</keyword>
<dbReference type="InterPro" id="IPR050153">
    <property type="entry name" value="Metal_Ion_Import_ABC"/>
</dbReference>
<dbReference type="PANTHER" id="PTHR42734">
    <property type="entry name" value="METAL TRANSPORT SYSTEM ATP-BINDING PROTEIN TM_0124-RELATED"/>
    <property type="match status" value="1"/>
</dbReference>
<sequence length="247" mass="27407">MVRVRVEGVEFSYPGRPVLKGITVDIPPNAVTAILGPNGSGKTTLLRVIAGVLRAKRGVVYVDGRSTRELGKELYKQLGYVPQRISPTGRLRAIDLVVSSRKPHMMLYPSARDYEKAEEALKLVGASHLRDRFLEELSGGELQLVLIARALAVEPRVLLLDEPLNNLDVRNQLRIMSILKDLSKTATVIAVLHDLNIAYKYADYAIFMKDGEIHAAGPVEETFSEDVLEAVYGVRPLILREHKGVLF</sequence>
<dbReference type="EMBL" id="JAAVJF010000002">
    <property type="protein sequence ID" value="NYR15431.1"/>
    <property type="molecule type" value="Genomic_DNA"/>
</dbReference>
<keyword evidence="4 6" id="KW-0067">ATP-binding</keyword>
<dbReference type="CDD" id="cd03214">
    <property type="entry name" value="ABC_Iron-Siderophores_B12_Hemin"/>
    <property type="match status" value="1"/>
</dbReference>
<protein>
    <submittedName>
        <fullName evidence="6">ABC transporter ATP-binding protein</fullName>
    </submittedName>
</protein>